<evidence type="ECO:0000313" key="1">
    <source>
        <dbReference type="EMBL" id="SQJ15928.1"/>
    </source>
</evidence>
<reference evidence="1 2" key="1">
    <citation type="submission" date="2018-06" db="EMBL/GenBank/DDBJ databases">
        <authorList>
            <consortium name="Pathogen Informatics"/>
            <person name="Doyle S."/>
        </authorList>
    </citation>
    <scope>NUCLEOTIDE SEQUENCE [LARGE SCALE GENOMIC DNA]</scope>
    <source>
        <strain evidence="1 2">NCTC12112</strain>
    </source>
</reference>
<accession>A0AAX2JFP5</accession>
<dbReference type="RefSeq" id="WP_005978635.1">
    <property type="nucleotide sequence ID" value="NZ_CABKNW010000004.1"/>
</dbReference>
<dbReference type="EMBL" id="LS483487">
    <property type="protein sequence ID" value="SQJ15928.1"/>
    <property type="molecule type" value="Genomic_DNA"/>
</dbReference>
<dbReference type="AlphaFoldDB" id="A0AAX2JFP5"/>
<protein>
    <submittedName>
        <fullName evidence="1">Uncharacterized protein</fullName>
    </submittedName>
</protein>
<name>A0AAX2JFP5_9FUSO</name>
<dbReference type="GeneID" id="80426090"/>
<dbReference type="Proteomes" id="UP000249008">
    <property type="component" value="Chromosome 1"/>
</dbReference>
<evidence type="ECO:0000313" key="2">
    <source>
        <dbReference type="Proteomes" id="UP000249008"/>
    </source>
</evidence>
<organism evidence="1 2">
    <name type="scientific">Fusobacterium ulcerans</name>
    <dbReference type="NCBI Taxonomy" id="861"/>
    <lineage>
        <taxon>Bacteria</taxon>
        <taxon>Fusobacteriati</taxon>
        <taxon>Fusobacteriota</taxon>
        <taxon>Fusobacteriia</taxon>
        <taxon>Fusobacteriales</taxon>
        <taxon>Fusobacteriaceae</taxon>
        <taxon>Fusobacterium</taxon>
    </lineage>
</organism>
<sequence>MKTRLAEKRIVEEREYSLKVQVLLGIGLSVKINAIFKGCIIKY</sequence>
<gene>
    <name evidence="1" type="ORF">NCTC12112_03168</name>
</gene>
<proteinExistence type="predicted"/>